<reference evidence="2 3" key="1">
    <citation type="journal article" date="2019" name="Mol. Biol. Evol.">
        <title>Blast fungal genomes show frequent chromosomal changes, gene gains and losses, and effector gene turnover.</title>
        <authorList>
            <person name="Gomez Luciano L.B."/>
            <person name="Jason Tsai I."/>
            <person name="Chuma I."/>
            <person name="Tosa Y."/>
            <person name="Chen Y.H."/>
            <person name="Li J.Y."/>
            <person name="Li M.Y."/>
            <person name="Jade Lu M.Y."/>
            <person name="Nakayashiki H."/>
            <person name="Li W.H."/>
        </authorList>
    </citation>
    <scope>NUCLEOTIDE SEQUENCE [LARGE SCALE GENOMIC DNA]</scope>
    <source>
        <strain evidence="2">MZ5-1-6</strain>
    </source>
</reference>
<name>A0A4P7NTI4_PYROR</name>
<dbReference type="EMBL" id="CP034210">
    <property type="protein sequence ID" value="QBZ65834.1"/>
    <property type="molecule type" value="Genomic_DNA"/>
</dbReference>
<proteinExistence type="predicted"/>
<dbReference type="Proteomes" id="UP000294847">
    <property type="component" value="Chromosome 7"/>
</dbReference>
<dbReference type="VEuPathDB" id="FungiDB:M_BR32_EuGene_00056411"/>
<evidence type="ECO:0000313" key="3">
    <source>
        <dbReference type="Proteomes" id="UP000294847"/>
    </source>
</evidence>
<feature type="region of interest" description="Disordered" evidence="1">
    <location>
        <begin position="1"/>
        <end position="29"/>
    </location>
</feature>
<sequence length="76" mass="8626">MGSGAPSGSHRHRSHGSSSKEGKDKKNKTKTTHVWYCCHCNRGPLNVDIDDYCPYHDCGYQRCENCTYDSFKQPKS</sequence>
<gene>
    <name evidence="2" type="ORF">PoMZ_12800</name>
</gene>
<evidence type="ECO:0000256" key="1">
    <source>
        <dbReference type="SAM" id="MobiDB-lite"/>
    </source>
</evidence>
<dbReference type="OMA" id="QRCENCT"/>
<accession>A0A4P7NTI4</accession>
<protein>
    <submittedName>
        <fullName evidence="2">Uncharacterized protein</fullName>
    </submittedName>
</protein>
<dbReference type="AlphaFoldDB" id="A0A4P7NTI4"/>
<organism evidence="2 3">
    <name type="scientific">Pyricularia oryzae</name>
    <name type="common">Rice blast fungus</name>
    <name type="synonym">Magnaporthe oryzae</name>
    <dbReference type="NCBI Taxonomy" id="318829"/>
    <lineage>
        <taxon>Eukaryota</taxon>
        <taxon>Fungi</taxon>
        <taxon>Dikarya</taxon>
        <taxon>Ascomycota</taxon>
        <taxon>Pezizomycotina</taxon>
        <taxon>Sordariomycetes</taxon>
        <taxon>Sordariomycetidae</taxon>
        <taxon>Magnaporthales</taxon>
        <taxon>Pyriculariaceae</taxon>
        <taxon>Pyricularia</taxon>
    </lineage>
</organism>
<evidence type="ECO:0000313" key="2">
    <source>
        <dbReference type="EMBL" id="QBZ65834.1"/>
    </source>
</evidence>